<dbReference type="SUPFAM" id="SSF50346">
    <property type="entry name" value="PRC-barrel domain"/>
    <property type="match status" value="1"/>
</dbReference>
<dbReference type="STRING" id="1121305.CLCOL_05440"/>
<comment type="similarity">
    <text evidence="5">Belongs to the RimM family.</text>
</comment>
<feature type="domain" description="PRC-barrel" evidence="7">
    <location>
        <begin position="90"/>
        <end position="161"/>
    </location>
</feature>
<keyword evidence="9" id="KW-1185">Reference proteome</keyword>
<dbReference type="Proteomes" id="UP000075374">
    <property type="component" value="Unassembled WGS sequence"/>
</dbReference>
<dbReference type="InterPro" id="IPR011033">
    <property type="entry name" value="PRC_barrel-like_sf"/>
</dbReference>
<dbReference type="InterPro" id="IPR011961">
    <property type="entry name" value="RimM"/>
</dbReference>
<accession>A0A151AQJ7</accession>
<reference evidence="8 9" key="1">
    <citation type="submission" date="2016-02" db="EMBL/GenBank/DDBJ databases">
        <title>Genome sequence of Clostridium colicanis DSM 13634.</title>
        <authorList>
            <person name="Poehlein A."/>
            <person name="Daniel R."/>
        </authorList>
    </citation>
    <scope>NUCLEOTIDE SEQUENCE [LARGE SCALE GENOMIC DNA]</scope>
    <source>
        <strain evidence="8 9">DSM 13634</strain>
    </source>
</reference>
<dbReference type="GO" id="GO:0005737">
    <property type="term" value="C:cytoplasm"/>
    <property type="evidence" value="ECO:0007669"/>
    <property type="project" value="UniProtKB-SubCell"/>
</dbReference>
<dbReference type="RefSeq" id="WP_061857471.1">
    <property type="nucleotide sequence ID" value="NZ_LTBB01000002.1"/>
</dbReference>
<comment type="subunit">
    <text evidence="5">Binds ribosomal protein uS19.</text>
</comment>
<dbReference type="GO" id="GO:0043022">
    <property type="term" value="F:ribosome binding"/>
    <property type="evidence" value="ECO:0007669"/>
    <property type="project" value="InterPro"/>
</dbReference>
<comment type="caution">
    <text evidence="8">The sequence shown here is derived from an EMBL/GenBank/DDBJ whole genome shotgun (WGS) entry which is preliminary data.</text>
</comment>
<evidence type="ECO:0000256" key="2">
    <source>
        <dbReference type="ARBA" id="ARBA00022517"/>
    </source>
</evidence>
<evidence type="ECO:0000313" key="9">
    <source>
        <dbReference type="Proteomes" id="UP000075374"/>
    </source>
</evidence>
<keyword evidence="3 5" id="KW-0698">rRNA processing</keyword>
<dbReference type="Gene3D" id="2.40.30.60">
    <property type="entry name" value="RimM"/>
    <property type="match status" value="1"/>
</dbReference>
<dbReference type="InterPro" id="IPR027275">
    <property type="entry name" value="PRC-brl_dom"/>
</dbReference>
<proteinExistence type="inferred from homology"/>
<dbReference type="PANTHER" id="PTHR33692:SF1">
    <property type="entry name" value="RIBOSOME MATURATION FACTOR RIMM"/>
    <property type="match status" value="1"/>
</dbReference>
<dbReference type="Pfam" id="PF01782">
    <property type="entry name" value="RimM"/>
    <property type="match status" value="1"/>
</dbReference>
<evidence type="ECO:0000259" key="7">
    <source>
        <dbReference type="Pfam" id="PF05239"/>
    </source>
</evidence>
<evidence type="ECO:0000313" key="8">
    <source>
        <dbReference type="EMBL" id="KYH29906.1"/>
    </source>
</evidence>
<dbReference type="InterPro" id="IPR036976">
    <property type="entry name" value="RimM_N_sf"/>
</dbReference>
<keyword evidence="1 5" id="KW-0963">Cytoplasm</keyword>
<gene>
    <name evidence="5 8" type="primary">rimM</name>
    <name evidence="8" type="ORF">CLCOL_05440</name>
</gene>
<feature type="domain" description="RimM N-terminal" evidence="6">
    <location>
        <begin position="6"/>
        <end position="84"/>
    </location>
</feature>
<sequence>MEQFLTVGKIINTHGIKGEIKVLPATDDVRRFEQLKEAYIDNNLVQIEGYKFQPGKVILKIEGINSIDEAKKLKNKYIKVQREQAVELPEDTYYEADIIGCIVYDENGEELGKIDEIIYTKSNEVYWIKGDKELLIPALKHIIVKVDVQNKKIIIKPVDEWQ</sequence>
<dbReference type="AlphaFoldDB" id="A0A151AQJ7"/>
<organism evidence="8 9">
    <name type="scientific">Clostridium colicanis DSM 13634</name>
    <dbReference type="NCBI Taxonomy" id="1121305"/>
    <lineage>
        <taxon>Bacteria</taxon>
        <taxon>Bacillati</taxon>
        <taxon>Bacillota</taxon>
        <taxon>Clostridia</taxon>
        <taxon>Eubacteriales</taxon>
        <taxon>Clostridiaceae</taxon>
        <taxon>Clostridium</taxon>
    </lineage>
</organism>
<dbReference type="GO" id="GO:0005840">
    <property type="term" value="C:ribosome"/>
    <property type="evidence" value="ECO:0007669"/>
    <property type="project" value="InterPro"/>
</dbReference>
<dbReference type="InterPro" id="IPR002676">
    <property type="entry name" value="RimM_N"/>
</dbReference>
<evidence type="ECO:0000259" key="6">
    <source>
        <dbReference type="Pfam" id="PF01782"/>
    </source>
</evidence>
<keyword evidence="4 5" id="KW-0143">Chaperone</keyword>
<evidence type="ECO:0000256" key="4">
    <source>
        <dbReference type="ARBA" id="ARBA00023186"/>
    </source>
</evidence>
<protein>
    <recommendedName>
        <fullName evidence="5">Ribosome maturation factor RimM</fullName>
    </recommendedName>
</protein>
<keyword evidence="2 5" id="KW-0690">Ribosome biogenesis</keyword>
<dbReference type="Pfam" id="PF05239">
    <property type="entry name" value="PRC"/>
    <property type="match status" value="1"/>
</dbReference>
<dbReference type="HAMAP" id="MF_00014">
    <property type="entry name" value="Ribosome_mat_RimM"/>
    <property type="match status" value="1"/>
</dbReference>
<dbReference type="InterPro" id="IPR009000">
    <property type="entry name" value="Transl_B-barrel_sf"/>
</dbReference>
<comment type="function">
    <text evidence="5">An accessory protein needed during the final step in the assembly of 30S ribosomal subunit, possibly for assembly of the head region. Essential for efficient processing of 16S rRNA. May be needed both before and after RbfA during the maturation of 16S rRNA. It has affinity for free ribosomal 30S subunits but not for 70S ribosomes.</text>
</comment>
<evidence type="ECO:0000256" key="1">
    <source>
        <dbReference type="ARBA" id="ARBA00022490"/>
    </source>
</evidence>
<dbReference type="SUPFAM" id="SSF50447">
    <property type="entry name" value="Translation proteins"/>
    <property type="match status" value="1"/>
</dbReference>
<evidence type="ECO:0000256" key="5">
    <source>
        <dbReference type="HAMAP-Rule" id="MF_00014"/>
    </source>
</evidence>
<comment type="subcellular location">
    <subcellularLocation>
        <location evidence="5">Cytoplasm</location>
    </subcellularLocation>
</comment>
<dbReference type="EMBL" id="LTBB01000002">
    <property type="protein sequence ID" value="KYH29906.1"/>
    <property type="molecule type" value="Genomic_DNA"/>
</dbReference>
<dbReference type="PATRIC" id="fig|1121305.3.peg.549"/>
<dbReference type="GO" id="GO:0006364">
    <property type="term" value="P:rRNA processing"/>
    <property type="evidence" value="ECO:0007669"/>
    <property type="project" value="UniProtKB-UniRule"/>
</dbReference>
<comment type="domain">
    <text evidence="5">The PRC barrel domain binds ribosomal protein uS19.</text>
</comment>
<dbReference type="GO" id="GO:0042274">
    <property type="term" value="P:ribosomal small subunit biogenesis"/>
    <property type="evidence" value="ECO:0007669"/>
    <property type="project" value="UniProtKB-UniRule"/>
</dbReference>
<evidence type="ECO:0000256" key="3">
    <source>
        <dbReference type="ARBA" id="ARBA00022552"/>
    </source>
</evidence>
<dbReference type="Gene3D" id="2.30.30.240">
    <property type="entry name" value="PRC-barrel domain"/>
    <property type="match status" value="1"/>
</dbReference>
<dbReference type="NCBIfam" id="TIGR02273">
    <property type="entry name" value="16S_RimM"/>
    <property type="match status" value="1"/>
</dbReference>
<dbReference type="PANTHER" id="PTHR33692">
    <property type="entry name" value="RIBOSOME MATURATION FACTOR RIMM"/>
    <property type="match status" value="1"/>
</dbReference>
<name>A0A151AQJ7_9CLOT</name>